<dbReference type="EMBL" id="JAMKFE010000005">
    <property type="protein sequence ID" value="MCM5679799.1"/>
    <property type="molecule type" value="Genomic_DNA"/>
</dbReference>
<dbReference type="PANTHER" id="PTHR30537:SF35">
    <property type="entry name" value="TRANSCRIPTIONAL REGULATORY PROTEIN"/>
    <property type="match status" value="1"/>
</dbReference>
<dbReference type="PROSITE" id="PS50931">
    <property type="entry name" value="HTH_LYSR"/>
    <property type="match status" value="1"/>
</dbReference>
<evidence type="ECO:0000313" key="6">
    <source>
        <dbReference type="EMBL" id="MCM5679799.1"/>
    </source>
</evidence>
<dbReference type="InterPro" id="IPR036390">
    <property type="entry name" value="WH_DNA-bd_sf"/>
</dbReference>
<dbReference type="CDD" id="cd08422">
    <property type="entry name" value="PBP2_CrgA_like"/>
    <property type="match status" value="1"/>
</dbReference>
<keyword evidence="4" id="KW-0804">Transcription</keyword>
<dbReference type="InterPro" id="IPR036388">
    <property type="entry name" value="WH-like_DNA-bd_sf"/>
</dbReference>
<dbReference type="SUPFAM" id="SSF46785">
    <property type="entry name" value="Winged helix' DNA-binding domain"/>
    <property type="match status" value="1"/>
</dbReference>
<dbReference type="Gene3D" id="1.10.10.10">
    <property type="entry name" value="Winged helix-like DNA-binding domain superfamily/Winged helix DNA-binding domain"/>
    <property type="match status" value="1"/>
</dbReference>
<comment type="caution">
    <text evidence="6">The sequence shown here is derived from an EMBL/GenBank/DDBJ whole genome shotgun (WGS) entry which is preliminary data.</text>
</comment>
<keyword evidence="3" id="KW-0238">DNA-binding</keyword>
<feature type="domain" description="HTH lysR-type" evidence="5">
    <location>
        <begin position="1"/>
        <end position="59"/>
    </location>
</feature>
<dbReference type="Pfam" id="PF00126">
    <property type="entry name" value="HTH_1"/>
    <property type="match status" value="1"/>
</dbReference>
<keyword evidence="2" id="KW-0805">Transcription regulation</keyword>
<sequence>MDRLTATRVFITVVEQGSLTRAADTLDMSTAMVSRYLAAMETWLHARLLHRTTRRISLTDAGESALSSCRHLLESAEDVESRAQAAGREASGRLRVASSPSFAEAQLAAALVEFQRLHPKVSASLLTAEHSVDLAAERIDLAVRITNTLEPTLISRRLATCRSALCASREYLQAHGTPRREEDLRGHRCLNHALVTTAQFRVGAGPAELAGTEAFTSNDTAVLRRAALAGAGIAILPTYLVGADLREGRLKRVLPSLEPDPLGIHAIFLSRQHLPLALRLLIDFLAQRFGGSAAPWDRGATGRRASPSASSTG</sequence>
<evidence type="ECO:0000256" key="4">
    <source>
        <dbReference type="ARBA" id="ARBA00023163"/>
    </source>
</evidence>
<evidence type="ECO:0000256" key="1">
    <source>
        <dbReference type="ARBA" id="ARBA00009437"/>
    </source>
</evidence>
<comment type="similarity">
    <text evidence="1">Belongs to the LysR transcriptional regulatory family.</text>
</comment>
<dbReference type="InterPro" id="IPR058163">
    <property type="entry name" value="LysR-type_TF_proteobact-type"/>
</dbReference>
<keyword evidence="7" id="KW-1185">Reference proteome</keyword>
<name>A0ABT0YMZ4_9BURK</name>
<dbReference type="Gene3D" id="3.40.190.290">
    <property type="match status" value="1"/>
</dbReference>
<evidence type="ECO:0000259" key="5">
    <source>
        <dbReference type="PROSITE" id="PS50931"/>
    </source>
</evidence>
<evidence type="ECO:0000313" key="7">
    <source>
        <dbReference type="Proteomes" id="UP001165541"/>
    </source>
</evidence>
<dbReference type="PANTHER" id="PTHR30537">
    <property type="entry name" value="HTH-TYPE TRANSCRIPTIONAL REGULATOR"/>
    <property type="match status" value="1"/>
</dbReference>
<dbReference type="InterPro" id="IPR000847">
    <property type="entry name" value="LysR_HTH_N"/>
</dbReference>
<dbReference type="Proteomes" id="UP001165541">
    <property type="component" value="Unassembled WGS sequence"/>
</dbReference>
<reference evidence="6" key="1">
    <citation type="submission" date="2022-05" db="EMBL/GenBank/DDBJ databases">
        <title>Schlegelella sp. nov., isolated from mangrove soil.</title>
        <authorList>
            <person name="Liu Y."/>
            <person name="Ge X."/>
            <person name="Liu W."/>
        </authorList>
    </citation>
    <scope>NUCLEOTIDE SEQUENCE</scope>
    <source>
        <strain evidence="6">S2-27</strain>
    </source>
</reference>
<accession>A0ABT0YMZ4</accession>
<protein>
    <submittedName>
        <fullName evidence="6">LysR family transcriptional regulator</fullName>
    </submittedName>
</protein>
<dbReference type="Pfam" id="PF03466">
    <property type="entry name" value="LysR_substrate"/>
    <property type="match status" value="1"/>
</dbReference>
<organism evidence="6 7">
    <name type="scientific">Caldimonas mangrovi</name>
    <dbReference type="NCBI Taxonomy" id="2944811"/>
    <lineage>
        <taxon>Bacteria</taxon>
        <taxon>Pseudomonadati</taxon>
        <taxon>Pseudomonadota</taxon>
        <taxon>Betaproteobacteria</taxon>
        <taxon>Burkholderiales</taxon>
        <taxon>Sphaerotilaceae</taxon>
        <taxon>Caldimonas</taxon>
    </lineage>
</organism>
<evidence type="ECO:0000256" key="2">
    <source>
        <dbReference type="ARBA" id="ARBA00023015"/>
    </source>
</evidence>
<dbReference type="RefSeq" id="WP_251778009.1">
    <property type="nucleotide sequence ID" value="NZ_JAMKFE010000005.1"/>
</dbReference>
<dbReference type="InterPro" id="IPR005119">
    <property type="entry name" value="LysR_subst-bd"/>
</dbReference>
<proteinExistence type="inferred from homology"/>
<dbReference type="SUPFAM" id="SSF53850">
    <property type="entry name" value="Periplasmic binding protein-like II"/>
    <property type="match status" value="1"/>
</dbReference>
<evidence type="ECO:0000256" key="3">
    <source>
        <dbReference type="ARBA" id="ARBA00023125"/>
    </source>
</evidence>
<gene>
    <name evidence="6" type="ORF">M8A51_09660</name>
</gene>